<dbReference type="VEuPathDB" id="FungiDB:HpaG809614"/>
<evidence type="ECO:0000313" key="3">
    <source>
        <dbReference type="Proteomes" id="UP000011713"/>
    </source>
</evidence>
<evidence type="ECO:0000313" key="2">
    <source>
        <dbReference type="EnsemblProtists" id="HpaP809614"/>
    </source>
</evidence>
<dbReference type="EMBL" id="ABWE02000278">
    <property type="status" value="NOT_ANNOTATED_CDS"/>
    <property type="molecule type" value="Genomic_DNA"/>
</dbReference>
<protein>
    <submittedName>
        <fullName evidence="2">Uncharacterized protein</fullName>
    </submittedName>
</protein>
<reference evidence="2" key="2">
    <citation type="submission" date="2015-06" db="UniProtKB">
        <authorList>
            <consortium name="EnsemblProtists"/>
        </authorList>
    </citation>
    <scope>IDENTIFICATION</scope>
    <source>
        <strain evidence="2">Emoy2</strain>
    </source>
</reference>
<accession>M4BT29</accession>
<evidence type="ECO:0000256" key="1">
    <source>
        <dbReference type="SAM" id="MobiDB-lite"/>
    </source>
</evidence>
<reference evidence="3" key="1">
    <citation type="journal article" date="2010" name="Science">
        <title>Signatures of adaptation to obligate biotrophy in the Hyaloperonospora arabidopsidis genome.</title>
        <authorList>
            <person name="Baxter L."/>
            <person name="Tripathy S."/>
            <person name="Ishaque N."/>
            <person name="Boot N."/>
            <person name="Cabral A."/>
            <person name="Kemen E."/>
            <person name="Thines M."/>
            <person name="Ah-Fong A."/>
            <person name="Anderson R."/>
            <person name="Badejoko W."/>
            <person name="Bittner-Eddy P."/>
            <person name="Boore J.L."/>
            <person name="Chibucos M.C."/>
            <person name="Coates M."/>
            <person name="Dehal P."/>
            <person name="Delehaunty K."/>
            <person name="Dong S."/>
            <person name="Downton P."/>
            <person name="Dumas B."/>
            <person name="Fabro G."/>
            <person name="Fronick C."/>
            <person name="Fuerstenberg S.I."/>
            <person name="Fulton L."/>
            <person name="Gaulin E."/>
            <person name="Govers F."/>
            <person name="Hughes L."/>
            <person name="Humphray S."/>
            <person name="Jiang R.H."/>
            <person name="Judelson H."/>
            <person name="Kamoun S."/>
            <person name="Kyung K."/>
            <person name="Meijer H."/>
            <person name="Minx P."/>
            <person name="Morris P."/>
            <person name="Nelson J."/>
            <person name="Phuntumart V."/>
            <person name="Qutob D."/>
            <person name="Rehmany A."/>
            <person name="Rougon-Cardoso A."/>
            <person name="Ryden P."/>
            <person name="Torto-Alalibo T."/>
            <person name="Studholme D."/>
            <person name="Wang Y."/>
            <person name="Win J."/>
            <person name="Wood J."/>
            <person name="Clifton S.W."/>
            <person name="Rogers J."/>
            <person name="Van den Ackerveken G."/>
            <person name="Jones J.D."/>
            <person name="McDowell J.M."/>
            <person name="Beynon J."/>
            <person name="Tyler B.M."/>
        </authorList>
    </citation>
    <scope>NUCLEOTIDE SEQUENCE [LARGE SCALE GENOMIC DNA]</scope>
    <source>
        <strain evidence="3">Emoy2</strain>
    </source>
</reference>
<organism evidence="2 3">
    <name type="scientific">Hyaloperonospora arabidopsidis (strain Emoy2)</name>
    <name type="common">Downy mildew agent</name>
    <name type="synonym">Peronospora arabidopsidis</name>
    <dbReference type="NCBI Taxonomy" id="559515"/>
    <lineage>
        <taxon>Eukaryota</taxon>
        <taxon>Sar</taxon>
        <taxon>Stramenopiles</taxon>
        <taxon>Oomycota</taxon>
        <taxon>Peronosporomycetes</taxon>
        <taxon>Peronosporales</taxon>
        <taxon>Peronosporaceae</taxon>
        <taxon>Hyaloperonospora</taxon>
    </lineage>
</organism>
<dbReference type="Proteomes" id="UP000011713">
    <property type="component" value="Unassembled WGS sequence"/>
</dbReference>
<proteinExistence type="predicted"/>
<dbReference type="AlphaFoldDB" id="M4BT29"/>
<keyword evidence="3" id="KW-1185">Reference proteome</keyword>
<feature type="compositionally biased region" description="Polar residues" evidence="1">
    <location>
        <begin position="12"/>
        <end position="25"/>
    </location>
</feature>
<name>M4BT29_HYAAE</name>
<dbReference type="EnsemblProtists" id="HpaT809614">
    <property type="protein sequence ID" value="HpaP809614"/>
    <property type="gene ID" value="HpaG809614"/>
</dbReference>
<dbReference type="InParanoid" id="M4BT29"/>
<sequence length="68" mass="7331">MRTRSHHLPSQFAPSDNNSQATKASEQLGDRLPYSGWEVPYRRAQMKGGGLLVAACATRGSATCKPKG</sequence>
<feature type="region of interest" description="Disordered" evidence="1">
    <location>
        <begin position="1"/>
        <end position="29"/>
    </location>
</feature>
<dbReference type="HOGENOM" id="CLU_2799396_0_0_1"/>